<keyword evidence="11" id="KW-1185">Reference proteome</keyword>
<evidence type="ECO:0000256" key="7">
    <source>
        <dbReference type="RuleBase" id="RU000677"/>
    </source>
</evidence>
<dbReference type="SMART" id="SM00881">
    <property type="entry name" value="CoA_binding"/>
    <property type="match status" value="1"/>
</dbReference>
<evidence type="ECO:0000256" key="6">
    <source>
        <dbReference type="PIRSR" id="PIRSR001553-1"/>
    </source>
</evidence>
<comment type="similarity">
    <text evidence="4 5 7">Belongs to the succinate/malate CoA ligase alpha subunit family.</text>
</comment>
<dbReference type="UniPathway" id="UPA00223">
    <property type="reaction ID" value="UER00999"/>
</dbReference>
<comment type="catalytic activity">
    <reaction evidence="5">
        <text>GTP + succinate + CoA = succinyl-CoA + GDP + phosphate</text>
        <dbReference type="Rhea" id="RHEA:22120"/>
        <dbReference type="ChEBI" id="CHEBI:30031"/>
        <dbReference type="ChEBI" id="CHEBI:37565"/>
        <dbReference type="ChEBI" id="CHEBI:43474"/>
        <dbReference type="ChEBI" id="CHEBI:57287"/>
        <dbReference type="ChEBI" id="CHEBI:57292"/>
        <dbReference type="ChEBI" id="CHEBI:58189"/>
    </reaction>
</comment>
<evidence type="ECO:0000259" key="9">
    <source>
        <dbReference type="SMART" id="SM00881"/>
    </source>
</evidence>
<accession>A0A1L8CVM4</accession>
<dbReference type="OrthoDB" id="9807196at2"/>
<dbReference type="GO" id="GO:0009361">
    <property type="term" value="C:succinate-CoA ligase complex (ADP-forming)"/>
    <property type="evidence" value="ECO:0007669"/>
    <property type="project" value="TreeGrafter"/>
</dbReference>
<evidence type="ECO:0000256" key="4">
    <source>
        <dbReference type="ARBA" id="ARBA00060724"/>
    </source>
</evidence>
<gene>
    <name evidence="5" type="primary">sucD</name>
    <name evidence="10" type="ORF">cpu_15150</name>
</gene>
<keyword evidence="1 5" id="KW-0816">Tricarboxylic acid cycle</keyword>
<dbReference type="InterPro" id="IPR005811">
    <property type="entry name" value="SUCC_ACL_C"/>
</dbReference>
<dbReference type="NCBIfam" id="TIGR01019">
    <property type="entry name" value="sucCoAalpha"/>
    <property type="match status" value="1"/>
</dbReference>
<dbReference type="FunFam" id="3.40.50.261:FF:000006">
    <property type="entry name" value="Succinate--CoA ligase [ADP-forming] subunit alpha"/>
    <property type="match status" value="1"/>
</dbReference>
<comment type="subunit">
    <text evidence="5 8">Heterotetramer of two alpha and two beta subunits.</text>
</comment>
<evidence type="ECO:0000256" key="5">
    <source>
        <dbReference type="HAMAP-Rule" id="MF_01988"/>
    </source>
</evidence>
<dbReference type="STRING" id="870242.cpu_15150"/>
<dbReference type="Pfam" id="PF00549">
    <property type="entry name" value="Ligase_CoA"/>
    <property type="match status" value="1"/>
</dbReference>
<feature type="active site" description="Tele-phosphohistidine intermediate" evidence="5 6">
    <location>
        <position position="246"/>
    </location>
</feature>
<dbReference type="InterPro" id="IPR017440">
    <property type="entry name" value="Cit_synth/succinyl-CoA_lig_AS"/>
</dbReference>
<reference evidence="11" key="1">
    <citation type="submission" date="2016-12" db="EMBL/GenBank/DDBJ databases">
        <title>Draft Genome Sequences od Carboxydothermus pertinax and islandicus, Hydrogenogenic Carboxydotrophic Bacteria.</title>
        <authorList>
            <person name="Fukuyama Y."/>
            <person name="Ohmae K."/>
            <person name="Yoneda Y."/>
            <person name="Yoshida T."/>
            <person name="Sako Y."/>
        </authorList>
    </citation>
    <scope>NUCLEOTIDE SEQUENCE [LARGE SCALE GENOMIC DNA]</scope>
    <source>
        <strain evidence="11">Ug1</strain>
    </source>
</reference>
<evidence type="ECO:0000256" key="1">
    <source>
        <dbReference type="ARBA" id="ARBA00022532"/>
    </source>
</evidence>
<dbReference type="PROSITE" id="PS00399">
    <property type="entry name" value="SUCCINYL_COA_LIG_2"/>
    <property type="match status" value="1"/>
</dbReference>
<protein>
    <recommendedName>
        <fullName evidence="5">Succinate--CoA ligase [ADP-forming] subunit alpha</fullName>
        <ecNumber evidence="5">6.2.1.5</ecNumber>
    </recommendedName>
    <alternativeName>
        <fullName evidence="5">Succinyl-CoA synthetase subunit alpha</fullName>
        <shortName evidence="5">SCS-alpha</shortName>
    </alternativeName>
</protein>
<name>A0A1L8CVM4_9THEO</name>
<dbReference type="GO" id="GO:0000166">
    <property type="term" value="F:nucleotide binding"/>
    <property type="evidence" value="ECO:0007669"/>
    <property type="project" value="UniProtKB-KW"/>
</dbReference>
<dbReference type="NCBIfam" id="NF004230">
    <property type="entry name" value="PRK05678.1"/>
    <property type="match status" value="1"/>
</dbReference>
<evidence type="ECO:0000256" key="8">
    <source>
        <dbReference type="RuleBase" id="RU000699"/>
    </source>
</evidence>
<feature type="binding site" evidence="5">
    <location>
        <position position="159"/>
    </location>
    <ligand>
        <name>substrate</name>
        <note>ligand shared with subunit beta</note>
    </ligand>
</feature>
<evidence type="ECO:0000313" key="10">
    <source>
        <dbReference type="EMBL" id="GAV23005.1"/>
    </source>
</evidence>
<dbReference type="PANTHER" id="PTHR11117:SF2">
    <property type="entry name" value="SUCCINATE--COA LIGASE [ADP_GDP-FORMING] SUBUNIT ALPHA, MITOCHONDRIAL"/>
    <property type="match status" value="1"/>
</dbReference>
<dbReference type="GO" id="GO:0006099">
    <property type="term" value="P:tricarboxylic acid cycle"/>
    <property type="evidence" value="ECO:0007669"/>
    <property type="project" value="UniProtKB-UniRule"/>
</dbReference>
<dbReference type="PRINTS" id="PR01798">
    <property type="entry name" value="SCOASYNTHASE"/>
</dbReference>
<comment type="pathway">
    <text evidence="5 8">Carbohydrate metabolism; tricarboxylic acid cycle; succinate from succinyl-CoA (ligase route): step 1/1.</text>
</comment>
<keyword evidence="3 5" id="KW-0547">Nucleotide-binding</keyword>
<dbReference type="Gene3D" id="3.40.50.720">
    <property type="entry name" value="NAD(P)-binding Rossmann-like Domain"/>
    <property type="match status" value="1"/>
</dbReference>
<dbReference type="GO" id="GO:0004776">
    <property type="term" value="F:succinate-CoA ligase (GDP-forming) activity"/>
    <property type="evidence" value="ECO:0007669"/>
    <property type="project" value="TreeGrafter"/>
</dbReference>
<dbReference type="InterPro" id="IPR036291">
    <property type="entry name" value="NAD(P)-bd_dom_sf"/>
</dbReference>
<dbReference type="InterPro" id="IPR003781">
    <property type="entry name" value="CoA-bd"/>
</dbReference>
<dbReference type="EC" id="6.2.1.5" evidence="5"/>
<feature type="domain" description="CoA-binding" evidence="9">
    <location>
        <begin position="4"/>
        <end position="100"/>
    </location>
</feature>
<dbReference type="InterPro" id="IPR005810">
    <property type="entry name" value="CoA_lig_alpha"/>
</dbReference>
<dbReference type="RefSeq" id="WP_075859460.1">
    <property type="nucleotide sequence ID" value="NZ_BDJK01000024.1"/>
</dbReference>
<dbReference type="InterPro" id="IPR016102">
    <property type="entry name" value="Succinyl-CoA_synth-like"/>
</dbReference>
<feature type="binding site" evidence="5">
    <location>
        <position position="43"/>
    </location>
    <ligand>
        <name>CoA</name>
        <dbReference type="ChEBI" id="CHEBI:57287"/>
    </ligand>
</feature>
<comment type="catalytic activity">
    <reaction evidence="5 8">
        <text>succinate + ATP + CoA = succinyl-CoA + ADP + phosphate</text>
        <dbReference type="Rhea" id="RHEA:17661"/>
        <dbReference type="ChEBI" id="CHEBI:30031"/>
        <dbReference type="ChEBI" id="CHEBI:30616"/>
        <dbReference type="ChEBI" id="CHEBI:43474"/>
        <dbReference type="ChEBI" id="CHEBI:57287"/>
        <dbReference type="ChEBI" id="CHEBI:57292"/>
        <dbReference type="ChEBI" id="CHEBI:456216"/>
        <dbReference type="EC" id="6.2.1.5"/>
    </reaction>
</comment>
<dbReference type="EMBL" id="BDJK01000024">
    <property type="protein sequence ID" value="GAV23005.1"/>
    <property type="molecule type" value="Genomic_DNA"/>
</dbReference>
<comment type="function">
    <text evidence="5 8">Succinyl-CoA synthetase functions in the citric acid cycle (TCA), coupling the hydrolysis of succinyl-CoA to the synthesis of either ATP or GTP and thus represents the only step of substrate-level phosphorylation in the TCA. The alpha subunit of the enzyme binds the substrates coenzyme A and phosphate, while succinate binding and nucleotide specificity is provided by the beta subunit.</text>
</comment>
<dbReference type="Pfam" id="PF02629">
    <property type="entry name" value="CoA_binding"/>
    <property type="match status" value="1"/>
</dbReference>
<dbReference type="SUPFAM" id="SSF52210">
    <property type="entry name" value="Succinyl-CoA synthetase domains"/>
    <property type="match status" value="1"/>
</dbReference>
<feature type="binding site" evidence="5">
    <location>
        <begin position="17"/>
        <end position="20"/>
    </location>
    <ligand>
        <name>CoA</name>
        <dbReference type="ChEBI" id="CHEBI:57287"/>
    </ligand>
</feature>
<dbReference type="FunFam" id="3.40.50.720:FF:000277">
    <property type="entry name" value="Succinate--CoA ligase [ADP-forming] subunit alpha"/>
    <property type="match status" value="1"/>
</dbReference>
<sequence length="289" mass="30069">MAIIVTEETRIVVQGITGNQGRFHAGKMLEYGSKVVAGVSPGKGGTEVLGIPVFNTVVEAVRNSGANTSILFIPAPFVLEAAFEAIEAGIKTIVIITEHVPLKDALKIMSIAKAYGVTIAGPNTFGVISPGIAKVGIMPNTIYQKGPVGIVARSGTLSYQIAYELTLAGLGQSTVVGLGGDRVVGLSLAEVIEMFDQDPETEGIVLVGEIGGTAEEEAAEIIRNIKKPVVAFIAGKTAPPGKRMGHAGAIIERGRGTYQSKIDALWSAGALIAEVPWEVPVLMKSALVK</sequence>
<dbReference type="SUPFAM" id="SSF51735">
    <property type="entry name" value="NAD(P)-binding Rossmann-fold domains"/>
    <property type="match status" value="1"/>
</dbReference>
<dbReference type="Gene3D" id="3.40.50.261">
    <property type="entry name" value="Succinyl-CoA synthetase domains"/>
    <property type="match status" value="1"/>
</dbReference>
<dbReference type="AlphaFoldDB" id="A0A1L8CVM4"/>
<dbReference type="PIRSF" id="PIRSF001553">
    <property type="entry name" value="SucCS_alpha"/>
    <property type="match status" value="1"/>
</dbReference>
<dbReference type="Proteomes" id="UP000187485">
    <property type="component" value="Unassembled WGS sequence"/>
</dbReference>
<evidence type="ECO:0000313" key="11">
    <source>
        <dbReference type="Proteomes" id="UP000187485"/>
    </source>
</evidence>
<keyword evidence="2 5" id="KW-0436">Ligase</keyword>
<proteinExistence type="inferred from homology"/>
<feature type="binding site" evidence="5">
    <location>
        <begin position="96"/>
        <end position="98"/>
    </location>
    <ligand>
        <name>CoA</name>
        <dbReference type="ChEBI" id="CHEBI:57287"/>
    </ligand>
</feature>
<dbReference type="HAMAP" id="MF_01988">
    <property type="entry name" value="Succ_CoA_alpha"/>
    <property type="match status" value="1"/>
</dbReference>
<organism evidence="10 11">
    <name type="scientific">Carboxydothermus pertinax</name>
    <dbReference type="NCBI Taxonomy" id="870242"/>
    <lineage>
        <taxon>Bacteria</taxon>
        <taxon>Bacillati</taxon>
        <taxon>Bacillota</taxon>
        <taxon>Clostridia</taxon>
        <taxon>Thermoanaerobacterales</taxon>
        <taxon>Thermoanaerobacteraceae</taxon>
        <taxon>Carboxydothermus</taxon>
    </lineage>
</organism>
<dbReference type="PANTHER" id="PTHR11117">
    <property type="entry name" value="SUCCINYL-COA LIGASE SUBUNIT ALPHA"/>
    <property type="match status" value="1"/>
</dbReference>
<comment type="caution">
    <text evidence="10">The sequence shown here is derived from an EMBL/GenBank/DDBJ whole genome shotgun (WGS) entry which is preliminary data.</text>
</comment>
<dbReference type="GO" id="GO:0004775">
    <property type="term" value="F:succinate-CoA ligase (ADP-forming) activity"/>
    <property type="evidence" value="ECO:0007669"/>
    <property type="project" value="UniProtKB-UniRule"/>
</dbReference>
<evidence type="ECO:0000256" key="3">
    <source>
        <dbReference type="ARBA" id="ARBA00022741"/>
    </source>
</evidence>
<evidence type="ECO:0000256" key="2">
    <source>
        <dbReference type="ARBA" id="ARBA00022598"/>
    </source>
</evidence>